<feature type="domain" description="RING-type" evidence="6">
    <location>
        <begin position="417"/>
        <end position="458"/>
    </location>
</feature>
<dbReference type="SMART" id="SM00220">
    <property type="entry name" value="S_TKc"/>
    <property type="match status" value="1"/>
</dbReference>
<evidence type="ECO:0000259" key="5">
    <source>
        <dbReference type="PROSITE" id="PS50011"/>
    </source>
</evidence>
<evidence type="ECO:0000256" key="4">
    <source>
        <dbReference type="SAM" id="Phobius"/>
    </source>
</evidence>
<keyword evidence="4" id="KW-1133">Transmembrane helix</keyword>
<feature type="domain" description="Protein kinase" evidence="5">
    <location>
        <begin position="180"/>
        <end position="412"/>
    </location>
</feature>
<dbReference type="GO" id="GO:0004674">
    <property type="term" value="F:protein serine/threonine kinase activity"/>
    <property type="evidence" value="ECO:0007669"/>
    <property type="project" value="TreeGrafter"/>
</dbReference>
<keyword evidence="4" id="KW-0812">Transmembrane</keyword>
<keyword evidence="1 3" id="KW-0479">Metal-binding</keyword>
<dbReference type="EMBL" id="CAJNOI010000004">
    <property type="protein sequence ID" value="CAF0736774.1"/>
    <property type="molecule type" value="Genomic_DNA"/>
</dbReference>
<dbReference type="Gene3D" id="3.30.40.10">
    <property type="entry name" value="Zinc/RING finger domain, C3HC4 (zinc finger)"/>
    <property type="match status" value="1"/>
</dbReference>
<dbReference type="EMBL" id="CAJNOM010004147">
    <property type="protein sequence ID" value="CAF1653018.1"/>
    <property type="molecule type" value="Genomic_DNA"/>
</dbReference>
<dbReference type="SUPFAM" id="SSF56112">
    <property type="entry name" value="Protein kinase-like (PK-like)"/>
    <property type="match status" value="1"/>
</dbReference>
<keyword evidence="9" id="KW-1185">Reference proteome</keyword>
<evidence type="ECO:0000256" key="2">
    <source>
        <dbReference type="ARBA" id="ARBA00022833"/>
    </source>
</evidence>
<evidence type="ECO:0000256" key="1">
    <source>
        <dbReference type="ARBA" id="ARBA00022771"/>
    </source>
</evidence>
<evidence type="ECO:0000259" key="6">
    <source>
        <dbReference type="PROSITE" id="PS50089"/>
    </source>
</evidence>
<proteinExistence type="predicted"/>
<dbReference type="InterPro" id="IPR011009">
    <property type="entry name" value="Kinase-like_dom_sf"/>
</dbReference>
<sequence>MDKKLFTCIRNKNELLYASYQEVLVDIGESGNLDQLSVGVVITKLLKVVFCGPLFMAFLGVGFGLGVLGDVFYNVSMDSEAQLHMLDRQRNILTHLEFLKKFLGTMGHQIETKMIEWIDNEHKKFRNKVNGYYKVVCRTLEHRGHAYELARSFAPQLARIECRSEASLNLAAHHGSSPIIDEQIVLGTGGFFTVHPASWENENELVAKKLRDHITNQDFSYLEAHFHRTITKLNIPYMVHLKYLYEGNSSALYLLLPRYESDLHSFLQDNMNKITADKAIRISHDIASVIAYMHAHDLVHRDIKVQNILVDKHEKVYLADFVPSSSSASSHSSHQYSYEGTEVDVYLLGLLMYACAPKDSYIAPCDNTSEQLHLLDRRRVPERYCQLIARCLNKESKQRPSAKEIVTELDAIDGKLCIICEDALHFVRLHPCGHKVVCFECLEQLRRNFTNIQCIICKQAFTDIREDNDSSTFIQLH</sequence>
<organism evidence="7 10">
    <name type="scientific">Adineta steineri</name>
    <dbReference type="NCBI Taxonomy" id="433720"/>
    <lineage>
        <taxon>Eukaryota</taxon>
        <taxon>Metazoa</taxon>
        <taxon>Spiralia</taxon>
        <taxon>Gnathifera</taxon>
        <taxon>Rotifera</taxon>
        <taxon>Eurotatoria</taxon>
        <taxon>Bdelloidea</taxon>
        <taxon>Adinetida</taxon>
        <taxon>Adinetidae</taxon>
        <taxon>Adineta</taxon>
    </lineage>
</organism>
<dbReference type="PROSITE" id="PS50011">
    <property type="entry name" value="PROTEIN_KINASE_DOM"/>
    <property type="match status" value="1"/>
</dbReference>
<keyword evidence="4" id="KW-0472">Membrane</keyword>
<evidence type="ECO:0000313" key="8">
    <source>
        <dbReference type="EMBL" id="CAF1653018.1"/>
    </source>
</evidence>
<reference evidence="7" key="1">
    <citation type="submission" date="2021-02" db="EMBL/GenBank/DDBJ databases">
        <authorList>
            <person name="Nowell W R."/>
        </authorList>
    </citation>
    <scope>NUCLEOTIDE SEQUENCE</scope>
</reference>
<dbReference type="CDD" id="cd00180">
    <property type="entry name" value="PKc"/>
    <property type="match status" value="1"/>
</dbReference>
<dbReference type="Proteomes" id="UP000663877">
    <property type="component" value="Unassembled WGS sequence"/>
</dbReference>
<dbReference type="PROSITE" id="PS00108">
    <property type="entry name" value="PROTEIN_KINASE_ST"/>
    <property type="match status" value="1"/>
</dbReference>
<dbReference type="InterPro" id="IPR001841">
    <property type="entry name" value="Znf_RING"/>
</dbReference>
<dbReference type="InterPro" id="IPR051681">
    <property type="entry name" value="Ser/Thr_Kinases-Pseudokinases"/>
</dbReference>
<dbReference type="Gene3D" id="1.10.510.10">
    <property type="entry name" value="Transferase(Phosphotransferase) domain 1"/>
    <property type="match status" value="1"/>
</dbReference>
<evidence type="ECO:0000256" key="3">
    <source>
        <dbReference type="PROSITE-ProRule" id="PRU00175"/>
    </source>
</evidence>
<dbReference type="InterPro" id="IPR008271">
    <property type="entry name" value="Ser/Thr_kinase_AS"/>
</dbReference>
<dbReference type="GO" id="GO:0005524">
    <property type="term" value="F:ATP binding"/>
    <property type="evidence" value="ECO:0007669"/>
    <property type="project" value="InterPro"/>
</dbReference>
<dbReference type="OrthoDB" id="1668230at2759"/>
<dbReference type="Proteomes" id="UP000663832">
    <property type="component" value="Unassembled WGS sequence"/>
</dbReference>
<dbReference type="GO" id="GO:0008270">
    <property type="term" value="F:zinc ion binding"/>
    <property type="evidence" value="ECO:0007669"/>
    <property type="project" value="UniProtKB-KW"/>
</dbReference>
<dbReference type="SUPFAM" id="SSF57850">
    <property type="entry name" value="RING/U-box"/>
    <property type="match status" value="1"/>
</dbReference>
<feature type="transmembrane region" description="Helical" evidence="4">
    <location>
        <begin position="54"/>
        <end position="73"/>
    </location>
</feature>
<dbReference type="Pfam" id="PF13920">
    <property type="entry name" value="zf-C3HC4_3"/>
    <property type="match status" value="1"/>
</dbReference>
<name>A0A813NHZ9_9BILA</name>
<keyword evidence="1 3" id="KW-0863">Zinc-finger</keyword>
<dbReference type="AlphaFoldDB" id="A0A813NHZ9"/>
<accession>A0A813NHZ9</accession>
<evidence type="ECO:0000313" key="7">
    <source>
        <dbReference type="EMBL" id="CAF0736774.1"/>
    </source>
</evidence>
<evidence type="ECO:0000313" key="10">
    <source>
        <dbReference type="Proteomes" id="UP000663877"/>
    </source>
</evidence>
<evidence type="ECO:0000313" key="9">
    <source>
        <dbReference type="Proteomes" id="UP000663832"/>
    </source>
</evidence>
<gene>
    <name evidence="7" type="ORF">BJG266_LOCUS1572</name>
    <name evidence="8" type="ORF">QVE165_LOCUS61763</name>
</gene>
<dbReference type="InterPro" id="IPR013083">
    <property type="entry name" value="Znf_RING/FYVE/PHD"/>
</dbReference>
<dbReference type="InterPro" id="IPR000719">
    <property type="entry name" value="Prot_kinase_dom"/>
</dbReference>
<dbReference type="Pfam" id="PF00069">
    <property type="entry name" value="Pkinase"/>
    <property type="match status" value="1"/>
</dbReference>
<keyword evidence="2" id="KW-0862">Zinc</keyword>
<comment type="caution">
    <text evidence="7">The sequence shown here is derived from an EMBL/GenBank/DDBJ whole genome shotgun (WGS) entry which is preliminary data.</text>
</comment>
<protein>
    <submittedName>
        <fullName evidence="7">Uncharacterized protein</fullName>
    </submittedName>
</protein>
<dbReference type="PROSITE" id="PS50089">
    <property type="entry name" value="ZF_RING_2"/>
    <property type="match status" value="1"/>
</dbReference>
<dbReference type="PANTHER" id="PTHR44329">
    <property type="entry name" value="SERINE/THREONINE-PROTEIN KINASE TNNI3K-RELATED"/>
    <property type="match status" value="1"/>
</dbReference>